<name>A0A5C6W6Y4_9BACI</name>
<gene>
    <name evidence="1" type="ORF">FS935_00170</name>
</gene>
<reference evidence="1 2" key="1">
    <citation type="journal article" date="2005" name="Int. J. Syst. Evol. Microbiol.">
        <title>Bacillus litoralis sp. nov., isolated from a tidal flat of the Yellow Sea in Korea.</title>
        <authorList>
            <person name="Yoon J.H."/>
            <person name="Oh T.K."/>
        </authorList>
    </citation>
    <scope>NUCLEOTIDE SEQUENCE [LARGE SCALE GENOMIC DNA]</scope>
    <source>
        <strain evidence="1 2">SW-211</strain>
    </source>
</reference>
<dbReference type="Proteomes" id="UP000321363">
    <property type="component" value="Unassembled WGS sequence"/>
</dbReference>
<dbReference type="OrthoDB" id="2546654at2"/>
<sequence length="80" mass="9815">MDRFTIVIQKQNYELIVGDFYSIHFFDVDISFHGLTVKIEDTYWKNEDGENMFYIWVPDHKEDYLVCDREIRYIKKINGR</sequence>
<keyword evidence="2" id="KW-1185">Reference proteome</keyword>
<proteinExistence type="predicted"/>
<evidence type="ECO:0000313" key="2">
    <source>
        <dbReference type="Proteomes" id="UP000321363"/>
    </source>
</evidence>
<dbReference type="EMBL" id="VOQF01000001">
    <property type="protein sequence ID" value="TXC92665.1"/>
    <property type="molecule type" value="Genomic_DNA"/>
</dbReference>
<organism evidence="1 2">
    <name type="scientific">Metabacillus litoralis</name>
    <dbReference type="NCBI Taxonomy" id="152268"/>
    <lineage>
        <taxon>Bacteria</taxon>
        <taxon>Bacillati</taxon>
        <taxon>Bacillota</taxon>
        <taxon>Bacilli</taxon>
        <taxon>Bacillales</taxon>
        <taxon>Bacillaceae</taxon>
        <taxon>Metabacillus</taxon>
    </lineage>
</organism>
<dbReference type="AlphaFoldDB" id="A0A5C6W6Y4"/>
<comment type="caution">
    <text evidence="1">The sequence shown here is derived from an EMBL/GenBank/DDBJ whole genome shotgun (WGS) entry which is preliminary data.</text>
</comment>
<evidence type="ECO:0000313" key="1">
    <source>
        <dbReference type="EMBL" id="TXC92665.1"/>
    </source>
</evidence>
<dbReference type="RefSeq" id="WP_146945525.1">
    <property type="nucleotide sequence ID" value="NZ_VOQF01000001.1"/>
</dbReference>
<protein>
    <submittedName>
        <fullName evidence="1">Uncharacterized protein</fullName>
    </submittedName>
</protein>
<accession>A0A5C6W6Y4</accession>